<keyword evidence="8" id="KW-0443">Lipid metabolism</keyword>
<dbReference type="InterPro" id="IPR052388">
    <property type="entry name" value="Peroxisomal_t2-enoyl-CoA_red"/>
</dbReference>
<dbReference type="GO" id="GO:0006633">
    <property type="term" value="P:fatty acid biosynthetic process"/>
    <property type="evidence" value="ECO:0007669"/>
    <property type="project" value="UniProtKB-KW"/>
</dbReference>
<evidence type="ECO:0000256" key="12">
    <source>
        <dbReference type="ARBA" id="ARBA00038622"/>
    </source>
</evidence>
<comment type="catalytic activity">
    <reaction evidence="20">
        <text>(2E)-octenoyl-CoA + NADPH + H(+) = octanoyl-CoA + NADP(+)</text>
        <dbReference type="Rhea" id="RHEA:44952"/>
        <dbReference type="ChEBI" id="CHEBI:15378"/>
        <dbReference type="ChEBI" id="CHEBI:57386"/>
        <dbReference type="ChEBI" id="CHEBI:57783"/>
        <dbReference type="ChEBI" id="CHEBI:58349"/>
        <dbReference type="ChEBI" id="CHEBI:62242"/>
    </reaction>
    <physiologicalReaction direction="left-to-right" evidence="20">
        <dbReference type="Rhea" id="RHEA:44953"/>
    </physiologicalReaction>
</comment>
<evidence type="ECO:0000256" key="20">
    <source>
        <dbReference type="ARBA" id="ARBA00049559"/>
    </source>
</evidence>
<evidence type="ECO:0000256" key="3">
    <source>
        <dbReference type="ARBA" id="ARBA00022516"/>
    </source>
</evidence>
<evidence type="ECO:0000256" key="11">
    <source>
        <dbReference type="ARBA" id="ARBA00037124"/>
    </source>
</evidence>
<dbReference type="FunFam" id="3.40.50.720:FF:000084">
    <property type="entry name" value="Short-chain dehydrogenase reductase"/>
    <property type="match status" value="1"/>
</dbReference>
<comment type="subcellular location">
    <subcellularLocation>
        <location evidence="1">Peroxisome</location>
    </subcellularLocation>
</comment>
<keyword evidence="6" id="KW-0521">NADP</keyword>
<comment type="catalytic activity">
    <reaction evidence="18">
        <text>a (2E)-enoyl-CoA + NADPH + H(+) = a 2,3-saturated acyl-CoA + NADP(+)</text>
        <dbReference type="Rhea" id="RHEA:33763"/>
        <dbReference type="ChEBI" id="CHEBI:15378"/>
        <dbReference type="ChEBI" id="CHEBI:57783"/>
        <dbReference type="ChEBI" id="CHEBI:58349"/>
        <dbReference type="ChEBI" id="CHEBI:58856"/>
        <dbReference type="ChEBI" id="CHEBI:65111"/>
        <dbReference type="EC" id="1.3.1.38"/>
    </reaction>
    <physiologicalReaction direction="left-to-right" evidence="18">
        <dbReference type="Rhea" id="RHEA:33764"/>
    </physiologicalReaction>
</comment>
<dbReference type="Pfam" id="PF13561">
    <property type="entry name" value="adh_short_C2"/>
    <property type="match status" value="1"/>
</dbReference>
<organism evidence="21 22">
    <name type="scientific">Linnemannia exigua</name>
    <dbReference type="NCBI Taxonomy" id="604196"/>
    <lineage>
        <taxon>Eukaryota</taxon>
        <taxon>Fungi</taxon>
        <taxon>Fungi incertae sedis</taxon>
        <taxon>Mucoromycota</taxon>
        <taxon>Mortierellomycotina</taxon>
        <taxon>Mortierellomycetes</taxon>
        <taxon>Mortierellales</taxon>
        <taxon>Mortierellaceae</taxon>
        <taxon>Linnemannia</taxon>
    </lineage>
</organism>
<dbReference type="GO" id="GO:0019166">
    <property type="term" value="F:trans-2-enoyl-CoA reductase (NADPH) activity"/>
    <property type="evidence" value="ECO:0007669"/>
    <property type="project" value="UniProtKB-EC"/>
</dbReference>
<evidence type="ECO:0000256" key="15">
    <source>
        <dbReference type="ARBA" id="ARBA00047570"/>
    </source>
</evidence>
<dbReference type="PRINTS" id="PR00081">
    <property type="entry name" value="GDHRDH"/>
</dbReference>
<evidence type="ECO:0000256" key="18">
    <source>
        <dbReference type="ARBA" id="ARBA00049251"/>
    </source>
</evidence>
<keyword evidence="22" id="KW-1185">Reference proteome</keyword>
<name>A0AAD4DL90_9FUNG</name>
<dbReference type="PANTHER" id="PTHR24317:SF7">
    <property type="entry name" value="PEROXISOMAL TRANS-2-ENOYL-COA REDUCTASE"/>
    <property type="match status" value="1"/>
</dbReference>
<evidence type="ECO:0000256" key="9">
    <source>
        <dbReference type="ARBA" id="ARBA00023140"/>
    </source>
</evidence>
<comment type="subunit">
    <text evidence="12">Interacts with PEX5, probably required to target it into peroxisomes.</text>
</comment>
<dbReference type="GO" id="GO:0005777">
    <property type="term" value="C:peroxisome"/>
    <property type="evidence" value="ECO:0007669"/>
    <property type="project" value="UniProtKB-SubCell"/>
</dbReference>
<evidence type="ECO:0000256" key="10">
    <source>
        <dbReference type="ARBA" id="ARBA00023160"/>
    </source>
</evidence>
<comment type="catalytic activity">
    <reaction evidence="17">
        <text>(2E)-hexenoyl-CoA + NADPH + H(+) = hexanoyl-CoA + NADP(+)</text>
        <dbReference type="Rhea" id="RHEA:44956"/>
        <dbReference type="ChEBI" id="CHEBI:15378"/>
        <dbReference type="ChEBI" id="CHEBI:57783"/>
        <dbReference type="ChEBI" id="CHEBI:58349"/>
        <dbReference type="ChEBI" id="CHEBI:62077"/>
        <dbReference type="ChEBI" id="CHEBI:62620"/>
    </reaction>
    <physiologicalReaction direction="left-to-right" evidence="17">
        <dbReference type="Rhea" id="RHEA:44957"/>
    </physiologicalReaction>
</comment>
<evidence type="ECO:0000256" key="14">
    <source>
        <dbReference type="ARBA" id="ARBA00041063"/>
    </source>
</evidence>
<dbReference type="SUPFAM" id="SSF51735">
    <property type="entry name" value="NAD(P)-binding Rossmann-fold domains"/>
    <property type="match status" value="1"/>
</dbReference>
<keyword evidence="10" id="KW-0275">Fatty acid biosynthesis</keyword>
<keyword evidence="5" id="KW-0276">Fatty acid metabolism</keyword>
<comment type="catalytic activity">
    <reaction evidence="16">
        <text>(2E)-tetradecenoyl-CoA + NADPH + H(+) = tetradecanoyl-CoA + NADP(+)</text>
        <dbReference type="Rhea" id="RHEA:44968"/>
        <dbReference type="ChEBI" id="CHEBI:15378"/>
        <dbReference type="ChEBI" id="CHEBI:57385"/>
        <dbReference type="ChEBI" id="CHEBI:57783"/>
        <dbReference type="ChEBI" id="CHEBI:58349"/>
        <dbReference type="ChEBI" id="CHEBI:61405"/>
    </reaction>
    <physiologicalReaction direction="left-to-right" evidence="16">
        <dbReference type="Rhea" id="RHEA:44969"/>
    </physiologicalReaction>
</comment>
<reference evidence="21" key="1">
    <citation type="journal article" date="2020" name="Fungal Divers.">
        <title>Resolving the Mortierellaceae phylogeny through synthesis of multi-gene phylogenetics and phylogenomics.</title>
        <authorList>
            <person name="Vandepol N."/>
            <person name="Liber J."/>
            <person name="Desiro A."/>
            <person name="Na H."/>
            <person name="Kennedy M."/>
            <person name="Barry K."/>
            <person name="Grigoriev I.V."/>
            <person name="Miller A.N."/>
            <person name="O'Donnell K."/>
            <person name="Stajich J.E."/>
            <person name="Bonito G."/>
        </authorList>
    </citation>
    <scope>NUCLEOTIDE SEQUENCE</scope>
    <source>
        <strain evidence="21">NRRL 28262</strain>
    </source>
</reference>
<evidence type="ECO:0000256" key="17">
    <source>
        <dbReference type="ARBA" id="ARBA00049108"/>
    </source>
</evidence>
<evidence type="ECO:0000256" key="5">
    <source>
        <dbReference type="ARBA" id="ARBA00022832"/>
    </source>
</evidence>
<evidence type="ECO:0000256" key="2">
    <source>
        <dbReference type="ARBA" id="ARBA00005189"/>
    </source>
</evidence>
<evidence type="ECO:0000256" key="8">
    <source>
        <dbReference type="ARBA" id="ARBA00023098"/>
    </source>
</evidence>
<evidence type="ECO:0000256" key="4">
    <source>
        <dbReference type="ARBA" id="ARBA00022553"/>
    </source>
</evidence>
<evidence type="ECO:0000256" key="1">
    <source>
        <dbReference type="ARBA" id="ARBA00004275"/>
    </source>
</evidence>
<sequence length="320" mass="34347">MSTYRSIFKKDPFKEEVILVTGGGTGIGRCIAHELAALGATVVIAARKIEPLKIVQDEIQRLGGVCDTMLLNIRDADMATRVIQDIVAKHGKLNGLVNNAGGQFMSPASQLTSKGFSTVVDLNLNGTFNMCKAAFDGYMGEHGGRIVTIVAETRNGIPRAMHTGAARAGIINMTKTLAVEWGPYNGIRINSVAPGLIISSGMKNYHETMVDLLAHSHWMNPTSRYGTESEVSAAVAFLLSPAASYINGVNLEVDGGSSLSKGNPEGDELKFNPEGSLHPAYIGWPEGAANVHRIKHVDAPEKINELLVRYKNIGHRSSKI</sequence>
<dbReference type="InterPro" id="IPR036291">
    <property type="entry name" value="NAD(P)-bd_dom_sf"/>
</dbReference>
<dbReference type="Gene3D" id="3.40.50.720">
    <property type="entry name" value="NAD(P)-binding Rossmann-like Domain"/>
    <property type="match status" value="1"/>
</dbReference>
<comment type="catalytic activity">
    <reaction evidence="15">
        <text>(2E)-dodecenoyl-CoA + NADPH + H(+) = dodecanoyl-CoA + NADP(+)</text>
        <dbReference type="Rhea" id="RHEA:44964"/>
        <dbReference type="ChEBI" id="CHEBI:15378"/>
        <dbReference type="ChEBI" id="CHEBI:57330"/>
        <dbReference type="ChEBI" id="CHEBI:57375"/>
        <dbReference type="ChEBI" id="CHEBI:57783"/>
        <dbReference type="ChEBI" id="CHEBI:58349"/>
    </reaction>
    <physiologicalReaction direction="left-to-right" evidence="15">
        <dbReference type="Rhea" id="RHEA:44965"/>
    </physiologicalReaction>
</comment>
<comment type="function">
    <text evidence="11">Participates in chain elongation of fatty acids. Catalyzes the reduction of trans-2-enoyl-CoAs of varying chain lengths from 6:1 to 16:1, having maximum activity with 10:1 CoA. Has no 2,4-dienoyl-CoA reductase activity.</text>
</comment>
<dbReference type="InterPro" id="IPR002347">
    <property type="entry name" value="SDR_fam"/>
</dbReference>
<evidence type="ECO:0000256" key="6">
    <source>
        <dbReference type="ARBA" id="ARBA00022857"/>
    </source>
</evidence>
<evidence type="ECO:0000256" key="19">
    <source>
        <dbReference type="ARBA" id="ARBA00049386"/>
    </source>
</evidence>
<keyword evidence="9" id="KW-0576">Peroxisome</keyword>
<comment type="pathway">
    <text evidence="2">Lipid metabolism.</text>
</comment>
<protein>
    <recommendedName>
        <fullName evidence="14">Peroxisomal trans-2-enoyl-CoA reductase</fullName>
        <ecNumber evidence="13">1.3.1.38</ecNumber>
    </recommendedName>
</protein>
<evidence type="ECO:0000313" key="21">
    <source>
        <dbReference type="EMBL" id="KAG0281107.1"/>
    </source>
</evidence>
<comment type="caution">
    <text evidence="21">The sequence shown here is derived from an EMBL/GenBank/DDBJ whole genome shotgun (WGS) entry which is preliminary data.</text>
</comment>
<keyword evidence="7" id="KW-0560">Oxidoreductase</keyword>
<evidence type="ECO:0000256" key="13">
    <source>
        <dbReference type="ARBA" id="ARBA00038849"/>
    </source>
</evidence>
<dbReference type="PANTHER" id="PTHR24317">
    <property type="entry name" value="PEROXISOMAL TRANS-2-ENOYL-COA REDUCTASE"/>
    <property type="match status" value="1"/>
</dbReference>
<keyword evidence="3" id="KW-0444">Lipid biosynthesis</keyword>
<dbReference type="EMBL" id="JAAAIL010000032">
    <property type="protein sequence ID" value="KAG0281107.1"/>
    <property type="molecule type" value="Genomic_DNA"/>
</dbReference>
<evidence type="ECO:0000256" key="7">
    <source>
        <dbReference type="ARBA" id="ARBA00023002"/>
    </source>
</evidence>
<keyword evidence="4" id="KW-0597">Phosphoprotein</keyword>
<evidence type="ECO:0000313" key="22">
    <source>
        <dbReference type="Proteomes" id="UP001194580"/>
    </source>
</evidence>
<dbReference type="AlphaFoldDB" id="A0AAD4DL90"/>
<accession>A0AAD4DL90</accession>
<dbReference type="EC" id="1.3.1.38" evidence="13"/>
<dbReference type="Proteomes" id="UP001194580">
    <property type="component" value="Unassembled WGS sequence"/>
</dbReference>
<proteinExistence type="predicted"/>
<gene>
    <name evidence="21" type="ORF">BGZ95_006783</name>
</gene>
<comment type="catalytic activity">
    <reaction evidence="19">
        <text>(2E)-decenoyl-CoA + NADPH + H(+) = decanoyl-CoA + NADP(+)</text>
        <dbReference type="Rhea" id="RHEA:44960"/>
        <dbReference type="ChEBI" id="CHEBI:15378"/>
        <dbReference type="ChEBI" id="CHEBI:57783"/>
        <dbReference type="ChEBI" id="CHEBI:58349"/>
        <dbReference type="ChEBI" id="CHEBI:61406"/>
        <dbReference type="ChEBI" id="CHEBI:61430"/>
    </reaction>
    <physiologicalReaction direction="left-to-right" evidence="19">
        <dbReference type="Rhea" id="RHEA:44961"/>
    </physiologicalReaction>
</comment>
<evidence type="ECO:0000256" key="16">
    <source>
        <dbReference type="ARBA" id="ARBA00048686"/>
    </source>
</evidence>